<dbReference type="InterPro" id="IPR027417">
    <property type="entry name" value="P-loop_NTPase"/>
</dbReference>
<dbReference type="Gene3D" id="3.40.50.10140">
    <property type="entry name" value="Toll/interleukin-1 receptor homology (TIR) domain"/>
    <property type="match status" value="1"/>
</dbReference>
<evidence type="ECO:0000256" key="4">
    <source>
        <dbReference type="ARBA" id="ARBA00023027"/>
    </source>
</evidence>
<dbReference type="GO" id="GO:0007165">
    <property type="term" value="P:signal transduction"/>
    <property type="evidence" value="ECO:0007669"/>
    <property type="project" value="InterPro"/>
</dbReference>
<gene>
    <name evidence="7" type="ORF">K2173_007092</name>
</gene>
<dbReference type="InterPro" id="IPR032675">
    <property type="entry name" value="LRR_dom_sf"/>
</dbReference>
<dbReference type="AlphaFoldDB" id="A0AAV8SZZ1"/>
<name>A0AAV8SZZ1_9ROSI</name>
<dbReference type="EMBL" id="JAIWQS010000007">
    <property type="protein sequence ID" value="KAJ8759479.1"/>
    <property type="molecule type" value="Genomic_DNA"/>
</dbReference>
<dbReference type="PRINTS" id="PR00364">
    <property type="entry name" value="DISEASERSIST"/>
</dbReference>
<keyword evidence="8" id="KW-1185">Reference proteome</keyword>
<feature type="region of interest" description="Disordered" evidence="5">
    <location>
        <begin position="930"/>
        <end position="962"/>
    </location>
</feature>
<dbReference type="PROSITE" id="PS50104">
    <property type="entry name" value="TIR"/>
    <property type="match status" value="1"/>
</dbReference>
<evidence type="ECO:0000256" key="5">
    <source>
        <dbReference type="SAM" id="MobiDB-lite"/>
    </source>
</evidence>
<evidence type="ECO:0000259" key="6">
    <source>
        <dbReference type="PROSITE" id="PS50104"/>
    </source>
</evidence>
<dbReference type="InterPro" id="IPR058192">
    <property type="entry name" value="WHD_ROQ1-like"/>
</dbReference>
<dbReference type="InterPro" id="IPR042197">
    <property type="entry name" value="Apaf_helical"/>
</dbReference>
<proteinExistence type="predicted"/>
<dbReference type="Pfam" id="PF00931">
    <property type="entry name" value="NB-ARC"/>
    <property type="match status" value="1"/>
</dbReference>
<dbReference type="SUPFAM" id="SSF52540">
    <property type="entry name" value="P-loop containing nucleoside triphosphate hydrolases"/>
    <property type="match status" value="1"/>
</dbReference>
<organism evidence="7 8">
    <name type="scientific">Erythroxylum novogranatense</name>
    <dbReference type="NCBI Taxonomy" id="1862640"/>
    <lineage>
        <taxon>Eukaryota</taxon>
        <taxon>Viridiplantae</taxon>
        <taxon>Streptophyta</taxon>
        <taxon>Embryophyta</taxon>
        <taxon>Tracheophyta</taxon>
        <taxon>Spermatophyta</taxon>
        <taxon>Magnoliopsida</taxon>
        <taxon>eudicotyledons</taxon>
        <taxon>Gunneridae</taxon>
        <taxon>Pentapetalae</taxon>
        <taxon>rosids</taxon>
        <taxon>fabids</taxon>
        <taxon>Malpighiales</taxon>
        <taxon>Erythroxylaceae</taxon>
        <taxon>Erythroxylum</taxon>
    </lineage>
</organism>
<dbReference type="InterPro" id="IPR000157">
    <property type="entry name" value="TIR_dom"/>
</dbReference>
<keyword evidence="4" id="KW-0520">NAD</keyword>
<dbReference type="GO" id="GO:0043531">
    <property type="term" value="F:ADP binding"/>
    <property type="evidence" value="ECO:0007669"/>
    <property type="project" value="InterPro"/>
</dbReference>
<dbReference type="InterPro" id="IPR035897">
    <property type="entry name" value="Toll_tir_struct_dom_sf"/>
</dbReference>
<keyword evidence="1" id="KW-0433">Leucine-rich repeat</keyword>
<dbReference type="SUPFAM" id="SSF46785">
    <property type="entry name" value="Winged helix' DNA-binding domain"/>
    <property type="match status" value="1"/>
</dbReference>
<dbReference type="SUPFAM" id="SSF52200">
    <property type="entry name" value="Toll/Interleukin receptor TIR domain"/>
    <property type="match status" value="1"/>
</dbReference>
<keyword evidence="2" id="KW-0677">Repeat</keyword>
<dbReference type="Pfam" id="PF01582">
    <property type="entry name" value="TIR"/>
    <property type="match status" value="1"/>
</dbReference>
<dbReference type="InterPro" id="IPR003593">
    <property type="entry name" value="AAA+_ATPase"/>
</dbReference>
<feature type="region of interest" description="Disordered" evidence="5">
    <location>
        <begin position="881"/>
        <end position="907"/>
    </location>
</feature>
<protein>
    <recommendedName>
        <fullName evidence="6">TIR domain-containing protein</fullName>
    </recommendedName>
</protein>
<dbReference type="SUPFAM" id="SSF52058">
    <property type="entry name" value="L domain-like"/>
    <property type="match status" value="2"/>
</dbReference>
<keyword evidence="3" id="KW-0611">Plant defense</keyword>
<dbReference type="SMART" id="SM00255">
    <property type="entry name" value="TIR"/>
    <property type="match status" value="1"/>
</dbReference>
<dbReference type="InterPro" id="IPR002182">
    <property type="entry name" value="NB-ARC"/>
</dbReference>
<evidence type="ECO:0000256" key="2">
    <source>
        <dbReference type="ARBA" id="ARBA00022737"/>
    </source>
</evidence>
<evidence type="ECO:0000256" key="1">
    <source>
        <dbReference type="ARBA" id="ARBA00022614"/>
    </source>
</evidence>
<dbReference type="PANTHER" id="PTHR11017:SF479">
    <property type="entry name" value="DISEASE RESISTANCE PROTEIN (TIR-NBS-LRR CLASS) FAMILY"/>
    <property type="match status" value="1"/>
</dbReference>
<evidence type="ECO:0000313" key="7">
    <source>
        <dbReference type="EMBL" id="KAJ8759479.1"/>
    </source>
</evidence>
<sequence length="1072" mass="120330">MAPSSVTHPEKRDVFLSFRGEDTRQGFTSHLFAALDKAKIQTFMDDVGLQRGDEIAPSLLKAIEESKVSVVVFSANYANSGWCLNELLHILECKKNNGQIVIPVFYKTDPSDVRHRKNSYEEAFDKLKKRYDDAQIKKWEDALKEAADLSGWSSHTIGIESKLIDRLVEDILKKLNRMSPIECSNLVGIDSHIKEVQSRMNGTQSFGIVGIWGMAGSGKTAIAGAVFNQIYMQFEGFYFLPNVSEELKRRNEADLRNKVISGILDEENLNLNTPNLEQTFIKDRLRRKKVLLVLDDVDESVPLQTLLGEQNNLFGQGSRIIITSRDRKVLKRVTDNIYEVQKLSFHEALELFSLNAFKAKYPPGDYMEMSTRVVNYTEYNPLALKVLGSALFKATREEWQSKLEKLDSDPHIQNVTRMSYDSLTRDQKGIFLDIACFFEGEERDYVTKILEGSYSSVLYNIGVLIDKSLVTMSNNKIEMHDLVQELGLSIVREAEAGKLSRLWTYEEVCDALTKKKGNEAVEGIVFDISQNKELKLESDAFKEMNRLRLLKFYVPSSSMGCNRKVNLSGGSLSLSEKLSCLHWYKYPLTSLPKTFCAKDLVELSLPYSKVEELALGKQDLAKLKRVDLSHSEYLYKVSELSKASNLESLILHGCTSLTELDQSVKYLEKLEHLDLGGCEELRSFPEALKSKNLKFLDLSYCKNISNCPKISGLIEEMDFSWTAIKELHPSIQQLKYLRVLHLNGCSRVTKFPETSESIEELYLSDTAINGLPSSIKCLTRLVKLDIGNCKKLSPLADNMFTMESLKEMHSSGTTTIKKFAADGQQNIKSMPGNLCNFTSLQFREINKTKEELATKTKGLASGISSYRKIKGFLPEFSSAINESESKEGHNSSKTAKGTAPEAPGGIKIKRLPTGIRSFLGGSKTKALLPEDPIALSSKNPDDRGGSKTEALLPKEPSSLSTSKIPDDLGGLVSLKHLVLKRMAFESLPSTIKQLSQLQFIDLSKCKKLKSIPELSPSLEILDADNCTSLESMCSSSSFKYLNLENCRKLDQKTKSKIVENAQSIIQRMARKV</sequence>
<dbReference type="FunFam" id="3.40.50.10140:FF:000007">
    <property type="entry name" value="Disease resistance protein (TIR-NBS-LRR class)"/>
    <property type="match status" value="1"/>
</dbReference>
<dbReference type="Gene3D" id="1.10.8.430">
    <property type="entry name" value="Helical domain of apoptotic protease-activating factors"/>
    <property type="match status" value="1"/>
</dbReference>
<dbReference type="Gene3D" id="3.80.10.10">
    <property type="entry name" value="Ribonuclease Inhibitor"/>
    <property type="match status" value="2"/>
</dbReference>
<accession>A0AAV8SZZ1</accession>
<dbReference type="Pfam" id="PF23282">
    <property type="entry name" value="WHD_ROQ1"/>
    <property type="match status" value="1"/>
</dbReference>
<dbReference type="InterPro" id="IPR044974">
    <property type="entry name" value="Disease_R_plants"/>
</dbReference>
<dbReference type="Gene3D" id="3.40.50.300">
    <property type="entry name" value="P-loop containing nucleotide triphosphate hydrolases"/>
    <property type="match status" value="1"/>
</dbReference>
<evidence type="ECO:0000256" key="3">
    <source>
        <dbReference type="ARBA" id="ARBA00022821"/>
    </source>
</evidence>
<reference evidence="7 8" key="1">
    <citation type="submission" date="2021-09" db="EMBL/GenBank/DDBJ databases">
        <title>Genomic insights and catalytic innovation underlie evolution of tropane alkaloids biosynthesis.</title>
        <authorList>
            <person name="Wang Y.-J."/>
            <person name="Tian T."/>
            <person name="Huang J.-P."/>
            <person name="Huang S.-X."/>
        </authorList>
    </citation>
    <scope>NUCLEOTIDE SEQUENCE [LARGE SCALE GENOMIC DNA]</scope>
    <source>
        <strain evidence="7">KIB-2018</strain>
        <tissue evidence="7">Leaf</tissue>
    </source>
</reference>
<comment type="caution">
    <text evidence="7">The sequence shown here is derived from an EMBL/GenBank/DDBJ whole genome shotgun (WGS) entry which is preliminary data.</text>
</comment>
<dbReference type="PANTHER" id="PTHR11017">
    <property type="entry name" value="LEUCINE-RICH REPEAT-CONTAINING PROTEIN"/>
    <property type="match status" value="1"/>
</dbReference>
<feature type="domain" description="TIR" evidence="6">
    <location>
        <begin position="10"/>
        <end position="175"/>
    </location>
</feature>
<dbReference type="SMART" id="SM00382">
    <property type="entry name" value="AAA"/>
    <property type="match status" value="1"/>
</dbReference>
<dbReference type="InterPro" id="IPR036390">
    <property type="entry name" value="WH_DNA-bd_sf"/>
</dbReference>
<evidence type="ECO:0000313" key="8">
    <source>
        <dbReference type="Proteomes" id="UP001159364"/>
    </source>
</evidence>
<dbReference type="GO" id="GO:0006952">
    <property type="term" value="P:defense response"/>
    <property type="evidence" value="ECO:0007669"/>
    <property type="project" value="UniProtKB-KW"/>
</dbReference>
<dbReference type="Proteomes" id="UP001159364">
    <property type="component" value="Linkage Group LG07"/>
</dbReference>